<protein>
    <submittedName>
        <fullName evidence="1">Uncharacterized protein</fullName>
    </submittedName>
</protein>
<dbReference type="AlphaFoldDB" id="J2TC16"/>
<name>J2TC16_9FLAO</name>
<evidence type="ECO:0000313" key="2">
    <source>
        <dbReference type="Proteomes" id="UP000007509"/>
    </source>
</evidence>
<sequence>MKKLCKERMKKIMAGGQVCNECADEHVQCFIEGKYYCVPQGMHQFQ</sequence>
<dbReference type="PATRIC" id="fig|1144316.3.peg.432"/>
<dbReference type="RefSeq" id="WP_007840157.1">
    <property type="nucleotide sequence ID" value="NZ_AKJY01000004.1"/>
</dbReference>
<dbReference type="OrthoDB" id="1264833at2"/>
<evidence type="ECO:0000313" key="1">
    <source>
        <dbReference type="EMBL" id="EJL75702.1"/>
    </source>
</evidence>
<accession>J2TC16</accession>
<keyword evidence="2" id="KW-1185">Reference proteome</keyword>
<organism evidence="1 2">
    <name type="scientific">Chryseobacterium populi</name>
    <dbReference type="NCBI Taxonomy" id="1144316"/>
    <lineage>
        <taxon>Bacteria</taxon>
        <taxon>Pseudomonadati</taxon>
        <taxon>Bacteroidota</taxon>
        <taxon>Flavobacteriia</taxon>
        <taxon>Flavobacteriales</taxon>
        <taxon>Weeksellaceae</taxon>
        <taxon>Chryseobacterium group</taxon>
        <taxon>Chryseobacterium</taxon>
    </lineage>
</organism>
<gene>
    <name evidence="1" type="ORF">PMI13_00424</name>
</gene>
<dbReference type="Proteomes" id="UP000007509">
    <property type="component" value="Unassembled WGS sequence"/>
</dbReference>
<dbReference type="EMBL" id="AKJY01000004">
    <property type="protein sequence ID" value="EJL75702.1"/>
    <property type="molecule type" value="Genomic_DNA"/>
</dbReference>
<reference evidence="1 2" key="1">
    <citation type="journal article" date="2012" name="J. Bacteriol.">
        <title>Twenty-one genome sequences from Pseudomonas species and 19 genome sequences from diverse bacteria isolated from the rhizosphere and endosphere of Populus deltoides.</title>
        <authorList>
            <person name="Brown S.D."/>
            <person name="Utturkar S.M."/>
            <person name="Klingeman D.M."/>
            <person name="Johnson C.M."/>
            <person name="Martin S.L."/>
            <person name="Land M.L."/>
            <person name="Lu T.Y."/>
            <person name="Schadt C.W."/>
            <person name="Doktycz M.J."/>
            <person name="Pelletier D.A."/>
        </authorList>
    </citation>
    <scope>NUCLEOTIDE SEQUENCE [LARGE SCALE GENOMIC DNA]</scope>
    <source>
        <strain evidence="1 2">CF314</strain>
    </source>
</reference>
<comment type="caution">
    <text evidence="1">The sequence shown here is derived from an EMBL/GenBank/DDBJ whole genome shotgun (WGS) entry which is preliminary data.</text>
</comment>
<proteinExistence type="predicted"/>